<evidence type="ECO:0000256" key="3">
    <source>
        <dbReference type="ARBA" id="ARBA00022679"/>
    </source>
</evidence>
<dbReference type="AlphaFoldDB" id="A0A1T5LUV7"/>
<keyword evidence="2 10" id="KW-0489">Methyltransferase</keyword>
<dbReference type="EMBL" id="FUZT01000008">
    <property type="protein sequence ID" value="SKC79770.1"/>
    <property type="molecule type" value="Genomic_DNA"/>
</dbReference>
<keyword evidence="6" id="KW-0238">DNA-binding</keyword>
<dbReference type="PROSITE" id="PS00092">
    <property type="entry name" value="N6_MTASE"/>
    <property type="match status" value="1"/>
</dbReference>
<dbReference type="GO" id="GO:0009007">
    <property type="term" value="F:site-specific DNA-methyltransferase (adenine-specific) activity"/>
    <property type="evidence" value="ECO:0007669"/>
    <property type="project" value="UniProtKB-EC"/>
</dbReference>
<evidence type="ECO:0000256" key="5">
    <source>
        <dbReference type="ARBA" id="ARBA00022747"/>
    </source>
</evidence>
<name>A0A1T5LUV7_9FIRM</name>
<gene>
    <name evidence="10" type="ORF">SAMN02194393_03358</name>
</gene>
<evidence type="ECO:0000313" key="10">
    <source>
        <dbReference type="EMBL" id="SKC79770.1"/>
    </source>
</evidence>
<evidence type="ECO:0000313" key="11">
    <source>
        <dbReference type="Proteomes" id="UP000190285"/>
    </source>
</evidence>
<dbReference type="PRINTS" id="PR00507">
    <property type="entry name" value="N12N6MTFRASE"/>
</dbReference>
<dbReference type="InterPro" id="IPR050953">
    <property type="entry name" value="N4_N6_ade-DNA_methylase"/>
</dbReference>
<evidence type="ECO:0000256" key="1">
    <source>
        <dbReference type="ARBA" id="ARBA00011900"/>
    </source>
</evidence>
<dbReference type="SUPFAM" id="SSF53335">
    <property type="entry name" value="S-adenosyl-L-methionine-dependent methyltransferases"/>
    <property type="match status" value="1"/>
</dbReference>
<evidence type="ECO:0000256" key="6">
    <source>
        <dbReference type="ARBA" id="ARBA00023125"/>
    </source>
</evidence>
<evidence type="ECO:0000256" key="4">
    <source>
        <dbReference type="ARBA" id="ARBA00022691"/>
    </source>
</evidence>
<dbReference type="GO" id="GO:0032259">
    <property type="term" value="P:methylation"/>
    <property type="evidence" value="ECO:0007669"/>
    <property type="project" value="UniProtKB-KW"/>
</dbReference>
<evidence type="ECO:0000259" key="9">
    <source>
        <dbReference type="Pfam" id="PF12950"/>
    </source>
</evidence>
<reference evidence="10 11" key="1">
    <citation type="submission" date="2017-02" db="EMBL/GenBank/DDBJ databases">
        <authorList>
            <person name="Peterson S.W."/>
        </authorList>
    </citation>
    <scope>NUCLEOTIDE SEQUENCE [LARGE SCALE GENOMIC DNA]</scope>
    <source>
        <strain evidence="10 11">M1</strain>
    </source>
</reference>
<evidence type="ECO:0000256" key="7">
    <source>
        <dbReference type="ARBA" id="ARBA00047942"/>
    </source>
</evidence>
<feature type="domain" description="Type II methyltransferase M.TaqI-like" evidence="8">
    <location>
        <begin position="206"/>
        <end position="365"/>
    </location>
</feature>
<dbReference type="InterPro" id="IPR002052">
    <property type="entry name" value="DNA_methylase_N6_adenine_CS"/>
</dbReference>
<keyword evidence="3 10" id="KW-0808">Transferase</keyword>
<dbReference type="EC" id="2.1.1.72" evidence="1"/>
<comment type="catalytic activity">
    <reaction evidence="7">
        <text>a 2'-deoxyadenosine in DNA + S-adenosyl-L-methionine = an N(6)-methyl-2'-deoxyadenosine in DNA + S-adenosyl-L-homocysteine + H(+)</text>
        <dbReference type="Rhea" id="RHEA:15197"/>
        <dbReference type="Rhea" id="RHEA-COMP:12418"/>
        <dbReference type="Rhea" id="RHEA-COMP:12419"/>
        <dbReference type="ChEBI" id="CHEBI:15378"/>
        <dbReference type="ChEBI" id="CHEBI:57856"/>
        <dbReference type="ChEBI" id="CHEBI:59789"/>
        <dbReference type="ChEBI" id="CHEBI:90615"/>
        <dbReference type="ChEBI" id="CHEBI:90616"/>
        <dbReference type="EC" id="2.1.1.72"/>
    </reaction>
</comment>
<keyword evidence="4" id="KW-0949">S-adenosyl-L-methionine</keyword>
<feature type="domain" description="TaqI-like C-terminal specificity" evidence="9">
    <location>
        <begin position="521"/>
        <end position="674"/>
    </location>
</feature>
<evidence type="ECO:0000256" key="2">
    <source>
        <dbReference type="ARBA" id="ARBA00022603"/>
    </source>
</evidence>
<dbReference type="Proteomes" id="UP000190285">
    <property type="component" value="Unassembled WGS sequence"/>
</dbReference>
<keyword evidence="11" id="KW-1185">Reference proteome</keyword>
<dbReference type="InterPro" id="IPR025931">
    <property type="entry name" value="TaqI_C"/>
</dbReference>
<dbReference type="Gene3D" id="3.40.50.150">
    <property type="entry name" value="Vaccinia Virus protein VP39"/>
    <property type="match status" value="1"/>
</dbReference>
<dbReference type="GO" id="GO:0003677">
    <property type="term" value="F:DNA binding"/>
    <property type="evidence" value="ECO:0007669"/>
    <property type="project" value="UniProtKB-KW"/>
</dbReference>
<protein>
    <recommendedName>
        <fullName evidence="1">site-specific DNA-methyltransferase (adenine-specific)</fullName>
        <ecNumber evidence="1">2.1.1.72</ecNumber>
    </recommendedName>
</protein>
<dbReference type="OrthoDB" id="9815272at2"/>
<dbReference type="InterPro" id="IPR011639">
    <property type="entry name" value="MethylTrfase_TaqI-like_dom"/>
</dbReference>
<dbReference type="PANTHER" id="PTHR33841">
    <property type="entry name" value="DNA METHYLTRANSFERASE YEEA-RELATED"/>
    <property type="match status" value="1"/>
</dbReference>
<evidence type="ECO:0000259" key="8">
    <source>
        <dbReference type="Pfam" id="PF07669"/>
    </source>
</evidence>
<proteinExistence type="predicted"/>
<dbReference type="Pfam" id="PF12950">
    <property type="entry name" value="TaqI_C"/>
    <property type="match status" value="1"/>
</dbReference>
<dbReference type="GO" id="GO:0009307">
    <property type="term" value="P:DNA restriction-modification system"/>
    <property type="evidence" value="ECO:0007669"/>
    <property type="project" value="UniProtKB-KW"/>
</dbReference>
<dbReference type="Pfam" id="PF07669">
    <property type="entry name" value="Eco57I"/>
    <property type="match status" value="1"/>
</dbReference>
<keyword evidence="5" id="KW-0680">Restriction system</keyword>
<dbReference type="PANTHER" id="PTHR33841:SF6">
    <property type="entry name" value="TYPE II METHYLTRANSFERASE M.HINDII"/>
    <property type="match status" value="1"/>
</dbReference>
<organism evidence="10 11">
    <name type="scientific">Maledivibacter halophilus</name>
    <dbReference type="NCBI Taxonomy" id="36842"/>
    <lineage>
        <taxon>Bacteria</taxon>
        <taxon>Bacillati</taxon>
        <taxon>Bacillota</taxon>
        <taxon>Clostridia</taxon>
        <taxon>Peptostreptococcales</taxon>
        <taxon>Caminicellaceae</taxon>
        <taxon>Maledivibacter</taxon>
    </lineage>
</organism>
<dbReference type="InterPro" id="IPR029063">
    <property type="entry name" value="SAM-dependent_MTases_sf"/>
</dbReference>
<dbReference type="RefSeq" id="WP_079493172.1">
    <property type="nucleotide sequence ID" value="NZ_FUZT01000008.1"/>
</dbReference>
<sequence>MENNLIKVLDDILLDFDAENMSKEEVFINLIRKAVFKKTKISYDSYIKFLNESIGNIEISMEDITDSKELSSGFTQNLDLLHLCSIFEEYLNDKVRELTGSYYTPNFIIEFMVSNSLKVYFEENAKINNRNLAKLIDDEIINDIDPSQLLDILDILSNLRIIDISCGSGLFLHHVLKKIFMIRKRIYKELSYEFDEYAELKSILEKNIYGVDIQQMPLEMAILKYIDILNDHRCVNLEKLNINMYKRNSVLGNEIFNVSKINDVINEGGFDIVIGNPPYIGEKGNKSVFEEIKKYEFGKKYYEGKMDYFYYFIYRGIDILKDNGVLSYITTNYFITADGAKKLRKHLRSTVSFKNIINFNEYEIFKSARGQHNMIFTITKGAHEEKTSNIKYIKNYKLETNEVLKFINNKKVNNENITSYIVNKQSDLYGDNGNILVFPDCRFWNILKKIRAFSSLNLGDICNINQGIVSGADKVTQRMLQGKFKKDSIAKNKIEVNEGIFILDKEEIKNKNMESCKLLKPFYKNSNIKKYFTNHSTDKYILYFTDKNICNEYYCFIIQEHLKKYKDVLELRRETQRGIRSWFALQWYRDQRIFEGPKIVVPHRALQNNFGYNEDMWYASADVYFITGKVQNINLKVLLGLLNSRIMYFWLYNMGKRKGNYLELYSSPLSQIPINISFDTKTKEYVETIVNEILSCCRDNYDFKLIEKYQYDIDRKLYKVFGFNMEEIELINKLYMERCFKK</sequence>
<dbReference type="STRING" id="36842.SAMN02194393_03358"/>
<accession>A0A1T5LUV7</accession>